<dbReference type="AlphaFoldDB" id="A0A2A4K379"/>
<accession>A0A2A4K379</accession>
<comment type="caution">
    <text evidence="2">The sequence shown here is derived from an EMBL/GenBank/DDBJ whole genome shotgun (WGS) entry which is preliminary data.</text>
</comment>
<evidence type="ECO:0000256" key="1">
    <source>
        <dbReference type="SAM" id="MobiDB-lite"/>
    </source>
</evidence>
<proteinExistence type="predicted"/>
<sequence>MRTAAMTFTRRCYSFSVSMCNIEGIFQKGYLVSGAEVIRKSCTSSHWPVRRRNTRRIADADATWTLCGHTRAQRGLSAGTAWAQRGRCAGTARAQRGHSAGTALAQHGHSAGSARAQRGHSAGTARALRRALAAACSHSHAPLTTQKPEHCAARARNAPIAHRPRLRMRSHLIVFTSQNSAFVN</sequence>
<organism evidence="2">
    <name type="scientific">Heliothis virescens</name>
    <name type="common">Tobacco budworm moth</name>
    <dbReference type="NCBI Taxonomy" id="7102"/>
    <lineage>
        <taxon>Eukaryota</taxon>
        <taxon>Metazoa</taxon>
        <taxon>Ecdysozoa</taxon>
        <taxon>Arthropoda</taxon>
        <taxon>Hexapoda</taxon>
        <taxon>Insecta</taxon>
        <taxon>Pterygota</taxon>
        <taxon>Neoptera</taxon>
        <taxon>Endopterygota</taxon>
        <taxon>Lepidoptera</taxon>
        <taxon>Glossata</taxon>
        <taxon>Ditrysia</taxon>
        <taxon>Noctuoidea</taxon>
        <taxon>Noctuidae</taxon>
        <taxon>Heliothinae</taxon>
        <taxon>Heliothis</taxon>
    </lineage>
</organism>
<protein>
    <submittedName>
        <fullName evidence="2">Uncharacterized protein</fullName>
    </submittedName>
</protein>
<feature type="region of interest" description="Disordered" evidence="1">
    <location>
        <begin position="93"/>
        <end position="122"/>
    </location>
</feature>
<name>A0A2A4K379_HELVI</name>
<evidence type="ECO:0000313" key="2">
    <source>
        <dbReference type="EMBL" id="PCG78476.1"/>
    </source>
</evidence>
<reference evidence="2" key="1">
    <citation type="submission" date="2017-09" db="EMBL/GenBank/DDBJ databases">
        <title>Contemporary evolution of a Lepidopteran species, Heliothis virescens, in response to modern agricultural practices.</title>
        <authorList>
            <person name="Fritz M.L."/>
            <person name="Deyonke A.M."/>
            <person name="Papanicolaou A."/>
            <person name="Micinski S."/>
            <person name="Westbrook J."/>
            <person name="Gould F."/>
        </authorList>
    </citation>
    <scope>NUCLEOTIDE SEQUENCE [LARGE SCALE GENOMIC DNA]</scope>
    <source>
        <strain evidence="2">HvINT-</strain>
        <tissue evidence="2">Whole body</tissue>
    </source>
</reference>
<gene>
    <name evidence="2" type="ORF">B5V51_4009</name>
</gene>
<dbReference type="EMBL" id="NWSH01000199">
    <property type="protein sequence ID" value="PCG78476.1"/>
    <property type="molecule type" value="Genomic_DNA"/>
</dbReference>